<comment type="catalytic activity">
    <reaction evidence="16">
        <text>a short-chain 2,3-saturated fatty acyl-CoA + oxidized [electron-transfer flavoprotein] + H(+) = a short-chain (2E)-enoyl-CoA + reduced [electron-transfer flavoprotein]</text>
        <dbReference type="Rhea" id="RHEA:47196"/>
        <dbReference type="Rhea" id="RHEA-COMP:10685"/>
        <dbReference type="Rhea" id="RHEA-COMP:10686"/>
        <dbReference type="ChEBI" id="CHEBI:15378"/>
        <dbReference type="ChEBI" id="CHEBI:57692"/>
        <dbReference type="ChEBI" id="CHEBI:58307"/>
        <dbReference type="ChEBI" id="CHEBI:87487"/>
        <dbReference type="ChEBI" id="CHEBI:87488"/>
        <dbReference type="EC" id="1.3.8.1"/>
    </reaction>
</comment>
<name>A0A0U1DVR7_9MYCO</name>
<evidence type="ECO:0000256" key="18">
    <source>
        <dbReference type="ARBA" id="ARBA00050695"/>
    </source>
</evidence>
<evidence type="ECO:0000256" key="13">
    <source>
        <dbReference type="ARBA" id="ARBA00047882"/>
    </source>
</evidence>
<evidence type="ECO:0000259" key="29">
    <source>
        <dbReference type="Pfam" id="PF02770"/>
    </source>
</evidence>
<protein>
    <recommendedName>
        <fullName evidence="23">Broad-specificity linear acyl-CoA dehydrogenase FadE5</fullName>
        <ecNumber evidence="7">1.3.8.1</ecNumber>
        <ecNumber evidence="5">1.3.8.7</ecNumber>
        <ecNumber evidence="6">1.3.8.8</ecNumber>
    </recommendedName>
    <alternativeName>
        <fullName evidence="25">Long-chain-acyl-CoA dehydrogenase</fullName>
    </alternativeName>
    <alternativeName>
        <fullName evidence="26">Medium-chain-acyl-CoA dehydrogenase</fullName>
    </alternativeName>
    <alternativeName>
        <fullName evidence="24">Short-chain-acyl-CoA dehydrogenase</fullName>
    </alternativeName>
</protein>
<dbReference type="EC" id="1.3.8.8" evidence="6"/>
<evidence type="ECO:0000256" key="4">
    <source>
        <dbReference type="ARBA" id="ARBA00011738"/>
    </source>
</evidence>
<comment type="catalytic activity">
    <reaction evidence="20">
        <text>octadecanoyl-CoA + oxidized [electron-transfer flavoprotein] + H(+) = (2E)-octadecenoyl-CoA + reduced [electron-transfer flavoprotein]</text>
        <dbReference type="Rhea" id="RHEA:47240"/>
        <dbReference type="Rhea" id="RHEA-COMP:10685"/>
        <dbReference type="Rhea" id="RHEA-COMP:10686"/>
        <dbReference type="ChEBI" id="CHEBI:15378"/>
        <dbReference type="ChEBI" id="CHEBI:57394"/>
        <dbReference type="ChEBI" id="CHEBI:57692"/>
        <dbReference type="ChEBI" id="CHEBI:58307"/>
        <dbReference type="ChEBI" id="CHEBI:71412"/>
    </reaction>
</comment>
<evidence type="ECO:0000256" key="15">
    <source>
        <dbReference type="ARBA" id="ARBA00049247"/>
    </source>
</evidence>
<evidence type="ECO:0000256" key="9">
    <source>
        <dbReference type="ARBA" id="ARBA00022827"/>
    </source>
</evidence>
<dbReference type="Pfam" id="PF12806">
    <property type="entry name" value="Acyl-CoA_dh_C"/>
    <property type="match status" value="1"/>
</dbReference>
<dbReference type="Gene3D" id="1.20.140.10">
    <property type="entry name" value="Butyryl-CoA Dehydrogenase, subunit A, domain 3"/>
    <property type="match status" value="1"/>
</dbReference>
<evidence type="ECO:0000256" key="20">
    <source>
        <dbReference type="ARBA" id="ARBA00050877"/>
    </source>
</evidence>
<comment type="catalytic activity">
    <reaction evidence="14">
        <text>hexanoyl-CoA + oxidized [electron-transfer flavoprotein] + H(+) = (2E)-hexenoyl-CoA + reduced [electron-transfer flavoprotein]</text>
        <dbReference type="Rhea" id="RHEA:43464"/>
        <dbReference type="Rhea" id="RHEA-COMP:10685"/>
        <dbReference type="Rhea" id="RHEA-COMP:10686"/>
        <dbReference type="ChEBI" id="CHEBI:15378"/>
        <dbReference type="ChEBI" id="CHEBI:57692"/>
        <dbReference type="ChEBI" id="CHEBI:58307"/>
        <dbReference type="ChEBI" id="CHEBI:62077"/>
        <dbReference type="ChEBI" id="CHEBI:62620"/>
    </reaction>
</comment>
<comment type="catalytic activity">
    <reaction evidence="21">
        <text>oxidized [electron-transfer flavoprotein] + hexadecanoyl-CoA + H(+) = (2E)-hexadecenoyl-CoA + reduced [electron-transfer flavoprotein]</text>
        <dbReference type="Rhea" id="RHEA:43448"/>
        <dbReference type="Rhea" id="RHEA-COMP:10685"/>
        <dbReference type="Rhea" id="RHEA-COMP:10686"/>
        <dbReference type="ChEBI" id="CHEBI:15378"/>
        <dbReference type="ChEBI" id="CHEBI:57379"/>
        <dbReference type="ChEBI" id="CHEBI:57692"/>
        <dbReference type="ChEBI" id="CHEBI:58307"/>
        <dbReference type="ChEBI" id="CHEBI:61526"/>
    </reaction>
</comment>
<keyword evidence="12" id="KW-0443">Lipid metabolism</keyword>
<evidence type="ECO:0000256" key="21">
    <source>
        <dbReference type="ARBA" id="ARBA00052387"/>
    </source>
</evidence>
<evidence type="ECO:0000256" key="6">
    <source>
        <dbReference type="ARBA" id="ARBA00012040"/>
    </source>
</evidence>
<evidence type="ECO:0000256" key="27">
    <source>
        <dbReference type="RuleBase" id="RU362125"/>
    </source>
</evidence>
<comment type="subunit">
    <text evidence="4">Homodimer.</text>
</comment>
<evidence type="ECO:0000256" key="25">
    <source>
        <dbReference type="ARBA" id="ARBA00077090"/>
    </source>
</evidence>
<evidence type="ECO:0000256" key="14">
    <source>
        <dbReference type="ARBA" id="ARBA00048375"/>
    </source>
</evidence>
<keyword evidence="10" id="KW-0276">Fatty acid metabolism</keyword>
<keyword evidence="8 27" id="KW-0285">Flavoprotein</keyword>
<evidence type="ECO:0000313" key="31">
    <source>
        <dbReference type="EMBL" id="CQD22698.1"/>
    </source>
</evidence>
<sequence length="608" mass="65744">MGHYIANVRDIEFNLFEVLGVGTVLGTGPYADLDEDTVRTILDEAARLAEGPVAETFAFADRNPPVFDPATHTISVAPELAKTVETIKEAGWWRLMLDEQIGGMAAPPPLAWAVNEMIICANPSANFFCLGPLMAQALYVEGNEQQRRWAAEGVERGWAATMVLTEPDAGSDVGAGRAKAIEQPDGTWHIEGVKRFISGGEVGDTAENIFHLVLARPEGAGPGTKGLSLFYVPEYLFDPDTFELGPRNGVFTTGLEHKMGIKSSPTCELTFGATDVPAVGYLVGDVHNGIAQMFTVIEHARMTIGVKAAGTLSTGYLNALAFAKERVQGADLTQMSDKTAPRVTIMHHPDVRRSLMTQKAYAEGLRALYMYAAAHQEDTVAQHVSGADHEMAHRVDDLLLPIVKGVSSERAYEVLTESLQTLGGSGFLQDYPLEQYIRDSKIDSLYEGTTAIQALDFFFRKIVRDRGQALQFVTAQITATIDSCDEALKPQAQLLQAALDEVTAMTAALTGYLMSAAQHPSEIYKVGLGSVRYLLAVGDLLIGWRLLVQAGVAHAALADAAGNDVAFYQGKVATAAFFAKNMLPKLASLRKVLESIDDEVMRVSENAF</sequence>
<evidence type="ECO:0000256" key="11">
    <source>
        <dbReference type="ARBA" id="ARBA00023002"/>
    </source>
</evidence>
<evidence type="ECO:0000256" key="17">
    <source>
        <dbReference type="ARBA" id="ARBA00050336"/>
    </source>
</evidence>
<evidence type="ECO:0000259" key="28">
    <source>
        <dbReference type="Pfam" id="PF00441"/>
    </source>
</evidence>
<dbReference type="EMBL" id="CTEC01000002">
    <property type="protein sequence ID" value="CQD22698.1"/>
    <property type="molecule type" value="Genomic_DNA"/>
</dbReference>
<dbReference type="PANTHER" id="PTHR42803">
    <property type="entry name" value="ACYL-COA DEHYDROGENASE"/>
    <property type="match status" value="1"/>
</dbReference>
<keyword evidence="32" id="KW-1185">Reference proteome</keyword>
<feature type="domain" description="Acetyl-CoA dehydrogenase-like C-terminal" evidence="30">
    <location>
        <begin position="474"/>
        <end position="603"/>
    </location>
</feature>
<comment type="catalytic activity">
    <reaction evidence="17">
        <text>dodecanoyl-CoA + oxidized [electron-transfer flavoprotein] + H(+) = (2E)-dodecenoyl-CoA + reduced [electron-transfer flavoprotein]</text>
        <dbReference type="Rhea" id="RHEA:47296"/>
        <dbReference type="Rhea" id="RHEA-COMP:10685"/>
        <dbReference type="Rhea" id="RHEA-COMP:10686"/>
        <dbReference type="ChEBI" id="CHEBI:15378"/>
        <dbReference type="ChEBI" id="CHEBI:57330"/>
        <dbReference type="ChEBI" id="CHEBI:57375"/>
        <dbReference type="ChEBI" id="CHEBI:57692"/>
        <dbReference type="ChEBI" id="CHEBI:58307"/>
    </reaction>
</comment>
<dbReference type="InterPro" id="IPR036250">
    <property type="entry name" value="AcylCo_DH-like_C"/>
</dbReference>
<keyword evidence="11 27" id="KW-0560">Oxidoreductase</keyword>
<dbReference type="GO" id="GO:0005886">
    <property type="term" value="C:plasma membrane"/>
    <property type="evidence" value="ECO:0007669"/>
    <property type="project" value="TreeGrafter"/>
</dbReference>
<dbReference type="FunFam" id="2.40.110.20:FF:000001">
    <property type="entry name" value="Acyl-CoA dehydrogenase AidB"/>
    <property type="match status" value="1"/>
</dbReference>
<dbReference type="SUPFAM" id="SSF47203">
    <property type="entry name" value="Acyl-CoA dehydrogenase C-terminal domain-like"/>
    <property type="match status" value="1"/>
</dbReference>
<dbReference type="AlphaFoldDB" id="A0A0U1DVR7"/>
<evidence type="ECO:0000256" key="22">
    <source>
        <dbReference type="ARBA" id="ARBA00054301"/>
    </source>
</evidence>
<evidence type="ECO:0000256" key="24">
    <source>
        <dbReference type="ARBA" id="ARBA00075470"/>
    </source>
</evidence>
<comment type="similarity">
    <text evidence="3 27">Belongs to the acyl-CoA dehydrogenase family.</text>
</comment>
<dbReference type="EC" id="1.3.8.1" evidence="7"/>
<accession>A0A0U1DVR7</accession>
<comment type="catalytic activity">
    <reaction evidence="13">
        <text>a medium-chain 2,3-saturated fatty acyl-CoA + oxidized [electron-transfer flavoprotein] + H(+) = a medium-chain (2E)-enoyl-CoA + reduced [electron-transfer flavoprotein]</text>
        <dbReference type="Rhea" id="RHEA:14477"/>
        <dbReference type="Rhea" id="RHEA-COMP:10685"/>
        <dbReference type="Rhea" id="RHEA-COMP:10686"/>
        <dbReference type="ChEBI" id="CHEBI:15378"/>
        <dbReference type="ChEBI" id="CHEBI:57692"/>
        <dbReference type="ChEBI" id="CHEBI:58307"/>
        <dbReference type="ChEBI" id="CHEBI:83723"/>
        <dbReference type="ChEBI" id="CHEBI:83726"/>
        <dbReference type="EC" id="1.3.8.7"/>
    </reaction>
</comment>
<evidence type="ECO:0000259" key="30">
    <source>
        <dbReference type="Pfam" id="PF12806"/>
    </source>
</evidence>
<dbReference type="GO" id="GO:0006631">
    <property type="term" value="P:fatty acid metabolic process"/>
    <property type="evidence" value="ECO:0007669"/>
    <property type="project" value="UniProtKB-KW"/>
</dbReference>
<dbReference type="Pfam" id="PF02770">
    <property type="entry name" value="Acyl-CoA_dh_M"/>
    <property type="match status" value="1"/>
</dbReference>
<keyword evidence="9 27" id="KW-0274">FAD</keyword>
<evidence type="ECO:0000256" key="23">
    <source>
        <dbReference type="ARBA" id="ARBA00069359"/>
    </source>
</evidence>
<evidence type="ECO:0000256" key="10">
    <source>
        <dbReference type="ARBA" id="ARBA00022832"/>
    </source>
</evidence>
<dbReference type="EC" id="1.3.8.7" evidence="5"/>
<dbReference type="SUPFAM" id="SSF56645">
    <property type="entry name" value="Acyl-CoA dehydrogenase NM domain-like"/>
    <property type="match status" value="1"/>
</dbReference>
<feature type="domain" description="Acyl-CoA oxidase/dehydrogenase middle" evidence="29">
    <location>
        <begin position="162"/>
        <end position="271"/>
    </location>
</feature>
<evidence type="ECO:0000256" key="19">
    <source>
        <dbReference type="ARBA" id="ARBA00050703"/>
    </source>
</evidence>
<dbReference type="Pfam" id="PF00441">
    <property type="entry name" value="Acyl-CoA_dh_1"/>
    <property type="match status" value="1"/>
</dbReference>
<dbReference type="Gene3D" id="2.40.110.20">
    <property type="match status" value="1"/>
</dbReference>
<dbReference type="InterPro" id="IPR052166">
    <property type="entry name" value="Diverse_Acyl-CoA_DH"/>
</dbReference>
<evidence type="ECO:0000256" key="12">
    <source>
        <dbReference type="ARBA" id="ARBA00023098"/>
    </source>
</evidence>
<dbReference type="GO" id="GO:0070991">
    <property type="term" value="F:medium-chain fatty acyl-CoA dehydrogenase activity"/>
    <property type="evidence" value="ECO:0007669"/>
    <property type="project" value="UniProtKB-EC"/>
</dbReference>
<comment type="cofactor">
    <cofactor evidence="1 27">
        <name>FAD</name>
        <dbReference type="ChEBI" id="CHEBI:57692"/>
    </cofactor>
</comment>
<evidence type="ECO:0000256" key="8">
    <source>
        <dbReference type="ARBA" id="ARBA00022630"/>
    </source>
</evidence>
<dbReference type="InterPro" id="IPR009100">
    <property type="entry name" value="AcylCoA_DH/oxidase_NM_dom_sf"/>
</dbReference>
<comment type="catalytic activity">
    <reaction evidence="19">
        <text>decanoyl-CoA + oxidized [electron-transfer flavoprotein] + H(+) = (2E)-decenoyl-CoA + reduced [electron-transfer flavoprotein]</text>
        <dbReference type="Rhea" id="RHEA:48176"/>
        <dbReference type="Rhea" id="RHEA-COMP:10685"/>
        <dbReference type="Rhea" id="RHEA-COMP:10686"/>
        <dbReference type="ChEBI" id="CHEBI:15378"/>
        <dbReference type="ChEBI" id="CHEBI:57692"/>
        <dbReference type="ChEBI" id="CHEBI:58307"/>
        <dbReference type="ChEBI" id="CHEBI:61406"/>
        <dbReference type="ChEBI" id="CHEBI:61430"/>
    </reaction>
</comment>
<dbReference type="GO" id="GO:0016937">
    <property type="term" value="F:short-chain fatty acyl-CoA dehydrogenase activity"/>
    <property type="evidence" value="ECO:0007669"/>
    <property type="project" value="UniProtKB-EC"/>
</dbReference>
<evidence type="ECO:0000256" key="26">
    <source>
        <dbReference type="ARBA" id="ARBA00077336"/>
    </source>
</evidence>
<evidence type="ECO:0000256" key="7">
    <source>
        <dbReference type="ARBA" id="ARBA00012046"/>
    </source>
</evidence>
<comment type="pathway">
    <text evidence="2">Lipid metabolism; fatty acid metabolism.</text>
</comment>
<dbReference type="InterPro" id="IPR009075">
    <property type="entry name" value="AcylCo_DH/oxidase_C"/>
</dbReference>
<comment type="catalytic activity">
    <reaction evidence="18">
        <text>butanoyl-CoA + oxidized [electron-transfer flavoprotein] + H(+) = (2E)-butenoyl-CoA + reduced [electron-transfer flavoprotein]</text>
        <dbReference type="Rhea" id="RHEA:24004"/>
        <dbReference type="Rhea" id="RHEA-COMP:10685"/>
        <dbReference type="Rhea" id="RHEA-COMP:10686"/>
        <dbReference type="ChEBI" id="CHEBI:15378"/>
        <dbReference type="ChEBI" id="CHEBI:57332"/>
        <dbReference type="ChEBI" id="CHEBI:57371"/>
        <dbReference type="ChEBI" id="CHEBI:57692"/>
        <dbReference type="ChEBI" id="CHEBI:58307"/>
    </reaction>
</comment>
<dbReference type="FunFam" id="1.20.140.10:FF:000016">
    <property type="entry name" value="Acyl-CoA dehydrogenase FadE5"/>
    <property type="match status" value="1"/>
</dbReference>
<dbReference type="InterPro" id="IPR025878">
    <property type="entry name" value="Acyl-CoA_dh-like_C_dom"/>
</dbReference>
<dbReference type="InterPro" id="IPR006091">
    <property type="entry name" value="Acyl-CoA_Oxase/DH_mid-dom"/>
</dbReference>
<evidence type="ECO:0000256" key="1">
    <source>
        <dbReference type="ARBA" id="ARBA00001974"/>
    </source>
</evidence>
<comment type="catalytic activity">
    <reaction evidence="15">
        <text>a long-chain 2,3-saturated fatty acyl-CoA + oxidized [electron-transfer flavoprotein] + H(+) = a long-chain (2E)-enoyl-CoA + reduced [electron-transfer flavoprotein]</text>
        <dbReference type="Rhea" id="RHEA:17721"/>
        <dbReference type="Rhea" id="RHEA-COMP:10685"/>
        <dbReference type="Rhea" id="RHEA-COMP:10686"/>
        <dbReference type="ChEBI" id="CHEBI:15378"/>
        <dbReference type="ChEBI" id="CHEBI:57692"/>
        <dbReference type="ChEBI" id="CHEBI:58307"/>
        <dbReference type="ChEBI" id="CHEBI:83721"/>
        <dbReference type="ChEBI" id="CHEBI:83727"/>
        <dbReference type="EC" id="1.3.8.8"/>
    </reaction>
</comment>
<evidence type="ECO:0000256" key="16">
    <source>
        <dbReference type="ARBA" id="ARBA00050315"/>
    </source>
</evidence>
<evidence type="ECO:0000256" key="3">
    <source>
        <dbReference type="ARBA" id="ARBA00009347"/>
    </source>
</evidence>
<dbReference type="Proteomes" id="UP000199601">
    <property type="component" value="Unassembled WGS sequence"/>
</dbReference>
<comment type="function">
    <text evidence="22">Acyl-CoA dehydrogenase that exhibits broad specificity for linear acyl-CoA substrates, with a preference for long-chain substrates.</text>
</comment>
<evidence type="ECO:0000313" key="32">
    <source>
        <dbReference type="Proteomes" id="UP000199601"/>
    </source>
</evidence>
<gene>
    <name evidence="31" type="ORF">BN000_05695</name>
</gene>
<evidence type="ECO:0000256" key="2">
    <source>
        <dbReference type="ARBA" id="ARBA00004872"/>
    </source>
</evidence>
<organism evidence="31 32">
    <name type="scientific">Mycobacterium europaeum</name>
    <dbReference type="NCBI Taxonomy" id="761804"/>
    <lineage>
        <taxon>Bacteria</taxon>
        <taxon>Bacillati</taxon>
        <taxon>Actinomycetota</taxon>
        <taxon>Actinomycetes</taxon>
        <taxon>Mycobacteriales</taxon>
        <taxon>Mycobacteriaceae</taxon>
        <taxon>Mycobacterium</taxon>
        <taxon>Mycobacterium simiae complex</taxon>
    </lineage>
</organism>
<dbReference type="PANTHER" id="PTHR42803:SF1">
    <property type="entry name" value="BROAD-SPECIFICITY LINEAR ACYL-COA DEHYDROGENASE FADE5"/>
    <property type="match status" value="1"/>
</dbReference>
<dbReference type="GO" id="GO:0004466">
    <property type="term" value="F:long-chain fatty acyl-CoA dehydrogenase activity"/>
    <property type="evidence" value="ECO:0007669"/>
    <property type="project" value="UniProtKB-EC"/>
</dbReference>
<reference evidence="32" key="1">
    <citation type="submission" date="2015-03" db="EMBL/GenBank/DDBJ databases">
        <authorList>
            <person name="Urmite Genomes"/>
        </authorList>
    </citation>
    <scope>NUCLEOTIDE SEQUENCE [LARGE SCALE GENOMIC DNA]</scope>
    <source>
        <strain evidence="32">CSUR P1344</strain>
    </source>
</reference>
<evidence type="ECO:0000256" key="5">
    <source>
        <dbReference type="ARBA" id="ARBA00012033"/>
    </source>
</evidence>
<dbReference type="RefSeq" id="WP_090423221.1">
    <property type="nucleotide sequence ID" value="NZ_CTEC01000002.1"/>
</dbReference>
<feature type="domain" description="Acyl-CoA dehydrogenase/oxidase C-terminal" evidence="28">
    <location>
        <begin position="288"/>
        <end position="454"/>
    </location>
</feature>
<proteinExistence type="inferred from homology"/>